<dbReference type="InterPro" id="IPR014718">
    <property type="entry name" value="GH-type_carb-bd"/>
</dbReference>
<evidence type="ECO:0000313" key="7">
    <source>
        <dbReference type="Proteomes" id="UP000645390"/>
    </source>
</evidence>
<dbReference type="InterPro" id="IPR050883">
    <property type="entry name" value="PNGase"/>
</dbReference>
<dbReference type="Pfam" id="PF17678">
    <property type="entry name" value="Glyco_hydro_92N"/>
    <property type="match status" value="1"/>
</dbReference>
<dbReference type="NCBIfam" id="TIGR01180">
    <property type="entry name" value="aman2_put"/>
    <property type="match status" value="1"/>
</dbReference>
<proteinExistence type="predicted"/>
<dbReference type="PANTHER" id="PTHR12143:SF43">
    <property type="entry name" value="PUTATIVE-RELATED"/>
    <property type="match status" value="1"/>
</dbReference>
<evidence type="ECO:0000256" key="3">
    <source>
        <dbReference type="ARBA" id="ARBA00022837"/>
    </source>
</evidence>
<keyword evidence="3" id="KW-0106">Calcium</keyword>
<accession>A0ABQ2BGZ2</accession>
<evidence type="ECO:0000259" key="5">
    <source>
        <dbReference type="Pfam" id="PF17678"/>
    </source>
</evidence>
<dbReference type="InterPro" id="IPR005887">
    <property type="entry name" value="GH92_a_mannosidase_put"/>
</dbReference>
<dbReference type="Gene3D" id="3.30.2080.10">
    <property type="entry name" value="GH92 mannosidase domain"/>
    <property type="match status" value="1"/>
</dbReference>
<comment type="caution">
    <text evidence="6">The sequence shown here is derived from an EMBL/GenBank/DDBJ whole genome shotgun (WGS) entry which is preliminary data.</text>
</comment>
<dbReference type="Proteomes" id="UP000645390">
    <property type="component" value="Unassembled WGS sequence"/>
</dbReference>
<dbReference type="Pfam" id="PF07971">
    <property type="entry name" value="Glyco_hydro_92"/>
    <property type="match status" value="1"/>
</dbReference>
<evidence type="ECO:0000259" key="4">
    <source>
        <dbReference type="Pfam" id="PF07971"/>
    </source>
</evidence>
<sequence length="774" mass="88046">MTRRIIMHLFTLKRMTKKNILGYKNTAIYLFLVLSSLNFGSVYAQQLDLIKYVQPFSGTSASTTMASQHIEDKTERLANTIPAVAPPFSMTQWTPQTQLTETKCLAPYYFNNKKIYGFRASHWISGSCTQDYGSFTIMPISGKLKTNSNDYAADYNHENEASTPSYYRINLNSYKLQVELTSTLRCGVMRITAMKTDSLYLLVSPNSDENKGYIQIDKAKGEISGYNPVHRIYQGWGEAAGFSGYFFIRIKKVLKTGGVYSEGNVSQNQNINNQKNIGAYAGFKLQKGEQIIIYSGTSFTSIDAAKRNLESEINNDSFETVLAKTNAAWEKSLSQIKVSDLNEKKKKIFYTALYHAQQHPRLFNDVDGKYPQFAGNYQTKTISKGNYYDDFSMWDIYRAQLPLIELLKPDLANSFANSLVLKGQQGSWLPIFPCWNSYTAAMIGDHATAFLASAYNKGIRDYDVKEAYRLMRQNAFQMPDSADYLNGKGRRGINSYLKYGYIPIEDSIPNAFHKKEQVSRTLEYAYDDYALATIAKDLGKKEDYNLLSKRSLNYQNIFDAKIGMVRGRFENGNWYSPFYPDHREPYITEGTPRQYTFYVPHDMPGLIKLMGGSKKLENELDSLFNNKEYWHGNEPGHQIPFLYNYTASPWKTQIQVSRILDEEYDEGAGGLSGNDDAGQMSAWYVFAALGFYPVDPVSGNYQLTSPTFKQTTISFNDGKKLTIKAIKSSNTSIYISKITLNGKAFDKTYITHNNLIKGGEIVFYLTEKPKIKYH</sequence>
<organism evidence="6 7">
    <name type="scientific">Pedobacter mendelii</name>
    <dbReference type="NCBI Taxonomy" id="1908240"/>
    <lineage>
        <taxon>Bacteria</taxon>
        <taxon>Pseudomonadati</taxon>
        <taxon>Bacteroidota</taxon>
        <taxon>Sphingobacteriia</taxon>
        <taxon>Sphingobacteriales</taxon>
        <taxon>Sphingobacteriaceae</taxon>
        <taxon>Pedobacter</taxon>
    </lineage>
</organism>
<protein>
    <submittedName>
        <fullName evidence="6">Alpha-1 2-mannosidase</fullName>
    </submittedName>
</protein>
<name>A0ABQ2BGZ2_9SPHI</name>
<dbReference type="InterPro" id="IPR008928">
    <property type="entry name" value="6-hairpin_glycosidase_sf"/>
</dbReference>
<dbReference type="Gene3D" id="1.20.1610.10">
    <property type="entry name" value="alpha-1,2-mannosidases domains"/>
    <property type="match status" value="1"/>
</dbReference>
<evidence type="ECO:0000256" key="1">
    <source>
        <dbReference type="ARBA" id="ARBA00001913"/>
    </source>
</evidence>
<feature type="domain" description="Glycosyl hydrolase family 92 N-terminal" evidence="5">
    <location>
        <begin position="52"/>
        <end position="298"/>
    </location>
</feature>
<comment type="subunit">
    <text evidence="2">Monomer.</text>
</comment>
<dbReference type="Gene3D" id="2.70.98.10">
    <property type="match status" value="1"/>
</dbReference>
<evidence type="ECO:0000313" key="6">
    <source>
        <dbReference type="EMBL" id="GGI24415.1"/>
    </source>
</evidence>
<gene>
    <name evidence="6" type="ORF">GCM10008119_12540</name>
</gene>
<dbReference type="PANTHER" id="PTHR12143">
    <property type="entry name" value="PEPTIDE N-GLYCANASE PNGASE -RELATED"/>
    <property type="match status" value="1"/>
</dbReference>
<dbReference type="EMBL" id="BMDJ01000003">
    <property type="protein sequence ID" value="GGI24415.1"/>
    <property type="molecule type" value="Genomic_DNA"/>
</dbReference>
<reference evidence="7" key="1">
    <citation type="journal article" date="2019" name="Int. J. Syst. Evol. Microbiol.">
        <title>The Global Catalogue of Microorganisms (GCM) 10K type strain sequencing project: providing services to taxonomists for standard genome sequencing and annotation.</title>
        <authorList>
            <consortium name="The Broad Institute Genomics Platform"/>
            <consortium name="The Broad Institute Genome Sequencing Center for Infectious Disease"/>
            <person name="Wu L."/>
            <person name="Ma J."/>
        </authorList>
    </citation>
    <scope>NUCLEOTIDE SEQUENCE [LARGE SCALE GENOMIC DNA]</scope>
    <source>
        <strain evidence="7">CCM 8939</strain>
    </source>
</reference>
<dbReference type="InterPro" id="IPR041371">
    <property type="entry name" value="GH92_N"/>
</dbReference>
<comment type="cofactor">
    <cofactor evidence="1">
        <name>Ca(2+)</name>
        <dbReference type="ChEBI" id="CHEBI:29108"/>
    </cofactor>
</comment>
<keyword evidence="7" id="KW-1185">Reference proteome</keyword>
<dbReference type="Gene3D" id="1.20.1050.60">
    <property type="entry name" value="alpha-1,2-mannosidase"/>
    <property type="match status" value="1"/>
</dbReference>
<dbReference type="InterPro" id="IPR012939">
    <property type="entry name" value="Glyco_hydro_92"/>
</dbReference>
<dbReference type="SUPFAM" id="SSF48208">
    <property type="entry name" value="Six-hairpin glycosidases"/>
    <property type="match status" value="1"/>
</dbReference>
<feature type="domain" description="Glycosyl hydrolase family 92" evidence="4">
    <location>
        <begin position="305"/>
        <end position="766"/>
    </location>
</feature>
<evidence type="ECO:0000256" key="2">
    <source>
        <dbReference type="ARBA" id="ARBA00011245"/>
    </source>
</evidence>